<protein>
    <submittedName>
        <fullName evidence="4">CheY-like receiver protein</fullName>
    </submittedName>
</protein>
<accession>A0A060NST6</accession>
<feature type="domain" description="Response regulatory" evidence="3">
    <location>
        <begin position="4"/>
        <end position="119"/>
    </location>
</feature>
<gene>
    <name evidence="4" type="ORF">SMCB_2162</name>
</gene>
<dbReference type="PANTHER" id="PTHR44591">
    <property type="entry name" value="STRESS RESPONSE REGULATOR PROTEIN 1"/>
    <property type="match status" value="1"/>
</dbReference>
<dbReference type="SMART" id="SM00448">
    <property type="entry name" value="REC"/>
    <property type="match status" value="1"/>
</dbReference>
<keyword evidence="5" id="KW-1185">Reference proteome</keyword>
<dbReference type="Gene3D" id="3.40.50.2300">
    <property type="match status" value="1"/>
</dbReference>
<dbReference type="Proteomes" id="UP000066014">
    <property type="component" value="Chromosome"/>
</dbReference>
<evidence type="ECO:0000256" key="2">
    <source>
        <dbReference type="PROSITE-ProRule" id="PRU00169"/>
    </source>
</evidence>
<dbReference type="EMBL" id="AP014569">
    <property type="protein sequence ID" value="BAO84390.1"/>
    <property type="molecule type" value="Genomic_DNA"/>
</dbReference>
<proteinExistence type="predicted"/>
<reference evidence="4 5" key="1">
    <citation type="journal article" date="2014" name="Nat. Commun.">
        <title>Physiological and genomic features of highly alkaliphilic hydrogen-utilizing Betaproteobacteria from a continental serpentinizing site.</title>
        <authorList>
            <person name="Suzuki S."/>
            <person name="Kuenen J.G."/>
            <person name="Schipper K."/>
            <person name="van der Velde S."/>
            <person name="Ishii S."/>
            <person name="Wu A."/>
            <person name="Sorokin D.Y."/>
            <person name="Tenney A."/>
            <person name="Meng X.Y."/>
            <person name="Morrill P.L."/>
            <person name="Kamagata Y."/>
            <person name="Muyzer G."/>
            <person name="Nealson K.H."/>
        </authorList>
    </citation>
    <scope>NUCLEOTIDE SEQUENCE [LARGE SCALE GENOMIC DNA]</scope>
    <source>
        <strain evidence="4 5">B1</strain>
    </source>
</reference>
<dbReference type="PANTHER" id="PTHR44591:SF3">
    <property type="entry name" value="RESPONSE REGULATORY DOMAIN-CONTAINING PROTEIN"/>
    <property type="match status" value="1"/>
</dbReference>
<sequence length="122" mass="13488">MAKRFLIVDDSRVSRMIIKSKVASLGVDWELQEAVSGDAALEQALHWQPDFVTMDVNMPGLSGFDAAQRLRELYPQVAVVLLTANVQESSRERANLLGVHFVSKPVTEAAIEQVVRHFQAAA</sequence>
<keyword evidence="1 2" id="KW-0597">Phosphoprotein</keyword>
<dbReference type="InterPro" id="IPR001789">
    <property type="entry name" value="Sig_transdc_resp-reg_receiver"/>
</dbReference>
<evidence type="ECO:0000259" key="3">
    <source>
        <dbReference type="PROSITE" id="PS50110"/>
    </source>
</evidence>
<dbReference type="CDD" id="cd17546">
    <property type="entry name" value="REC_hyHK_CKI1_RcsC-like"/>
    <property type="match status" value="1"/>
</dbReference>
<dbReference type="HOGENOM" id="CLU_000445_69_15_4"/>
<dbReference type="KEGG" id="cbab:SMCB_2162"/>
<evidence type="ECO:0000313" key="4">
    <source>
        <dbReference type="EMBL" id="BAO84390.1"/>
    </source>
</evidence>
<dbReference type="GO" id="GO:0000160">
    <property type="term" value="P:phosphorelay signal transduction system"/>
    <property type="evidence" value="ECO:0007669"/>
    <property type="project" value="InterPro"/>
</dbReference>
<feature type="modified residue" description="4-aspartylphosphate" evidence="2">
    <location>
        <position position="55"/>
    </location>
</feature>
<name>A0A060NST6_9BURK</name>
<dbReference type="SUPFAM" id="SSF52172">
    <property type="entry name" value="CheY-like"/>
    <property type="match status" value="1"/>
</dbReference>
<dbReference type="AlphaFoldDB" id="A0A060NST6"/>
<evidence type="ECO:0000313" key="5">
    <source>
        <dbReference type="Proteomes" id="UP000066014"/>
    </source>
</evidence>
<evidence type="ECO:0000256" key="1">
    <source>
        <dbReference type="ARBA" id="ARBA00022553"/>
    </source>
</evidence>
<dbReference type="InterPro" id="IPR011006">
    <property type="entry name" value="CheY-like_superfamily"/>
</dbReference>
<dbReference type="STRING" id="1458426.SMCB_2162"/>
<dbReference type="Pfam" id="PF00072">
    <property type="entry name" value="Response_reg"/>
    <property type="match status" value="1"/>
</dbReference>
<organism evidence="4 5">
    <name type="scientific">Serpentinimonas maccroryi</name>
    <dbReference type="NCBI Taxonomy" id="1458426"/>
    <lineage>
        <taxon>Bacteria</taxon>
        <taxon>Pseudomonadati</taxon>
        <taxon>Pseudomonadota</taxon>
        <taxon>Betaproteobacteria</taxon>
        <taxon>Burkholderiales</taxon>
        <taxon>Comamonadaceae</taxon>
        <taxon>Serpentinimonas</taxon>
    </lineage>
</organism>
<dbReference type="InterPro" id="IPR050595">
    <property type="entry name" value="Bact_response_regulator"/>
</dbReference>
<dbReference type="PROSITE" id="PS50110">
    <property type="entry name" value="RESPONSE_REGULATORY"/>
    <property type="match status" value="1"/>
</dbReference>